<dbReference type="RefSeq" id="WP_377574543.1">
    <property type="nucleotide sequence ID" value="NZ_JBHTKA010000001.1"/>
</dbReference>
<dbReference type="Proteomes" id="UP001597112">
    <property type="component" value="Unassembled WGS sequence"/>
</dbReference>
<protein>
    <submittedName>
        <fullName evidence="9">ABC transporter permease</fullName>
    </submittedName>
</protein>
<feature type="domain" description="MacB-like periplasmic core" evidence="8">
    <location>
        <begin position="97"/>
        <end position="322"/>
    </location>
</feature>
<dbReference type="PANTHER" id="PTHR30572">
    <property type="entry name" value="MEMBRANE COMPONENT OF TRANSPORTER-RELATED"/>
    <property type="match status" value="1"/>
</dbReference>
<evidence type="ECO:0000256" key="5">
    <source>
        <dbReference type="ARBA" id="ARBA00023136"/>
    </source>
</evidence>
<evidence type="ECO:0000313" key="9">
    <source>
        <dbReference type="EMBL" id="MFD0998218.1"/>
    </source>
</evidence>
<feature type="domain" description="ABC3 transporter permease C-terminal" evidence="7">
    <location>
        <begin position="381"/>
        <end position="493"/>
    </location>
</feature>
<keyword evidence="5 6" id="KW-0472">Membrane</keyword>
<feature type="transmembrane region" description="Helical" evidence="6">
    <location>
        <begin position="517"/>
        <end position="536"/>
    </location>
</feature>
<keyword evidence="10" id="KW-1185">Reference proteome</keyword>
<dbReference type="EMBL" id="JBHTKA010000001">
    <property type="protein sequence ID" value="MFD0998218.1"/>
    <property type="molecule type" value="Genomic_DNA"/>
</dbReference>
<feature type="transmembrane region" description="Helical" evidence="6">
    <location>
        <begin position="95"/>
        <end position="118"/>
    </location>
</feature>
<feature type="transmembrane region" description="Helical" evidence="6">
    <location>
        <begin position="818"/>
        <end position="837"/>
    </location>
</feature>
<evidence type="ECO:0000256" key="6">
    <source>
        <dbReference type="SAM" id="Phobius"/>
    </source>
</evidence>
<sequence length="889" mass="100557">MKELNGIPRVALRFLAWFCPSDLLEGIEGDLLERFEDDIPDIGLRKARGRLVWTVLLLFRPSILLRNKFSWRIINGIMIRNYITVASRNILKRKLYSSINAFGLSIGIAFCILIYLFIKDEQSFDQFHVNKTHLYRMYSEVYDAGQAANPESDGPYRKMSQMQLALAPVMKAELPEVQYATHYCQNNTLFRKDDKIFRESIVYIDPDFFSMFSFPLLKGNVKHLFQGKDEIVLTPKLAEKYFGNTDPLGQVLIINDRPVTVTGIIAEPPANSSLQFQALLPIEGWGPYNQHNLDKWMNLGFATFVQLYPGADLNNLQTKLAALRDKYMTDDLVQWRERDKVPAAYVPYNIGFTNITAIHLQKDISWDKVSDPKYAWILSGIALLILFIACINYISLALTSSARRRMEVGIRKVVGAYRRQLVYQFAFESVMLALLSMFIGFGLVTLFLPAFNEFTGKNISITATDVISLSGISVGLTVLVGLLAGCYPALYLSGFRPVQVLKGVFTARLSAGFSKPLVVFQFVLSSFLIISSVVMYRQMRFVTTKDLGYNQHQVIVIPTQAGWREDGNKVVEQFRQLAAGNPSVVSVAGTDYPFAGNDGMVYGYQVKGENKATHGFNIDTYFLKTLGIQLVQGRDFDINNLADTAKTIVVNEALVKDMGWTDPLNEHLNFHMSDPTAIGSRVIGVVKDFHFLSLEENIKPMFFSMDRNDGSLHHILVRVTPDNIPATIEQLQKVFRRISPDKPFEYTFLDDNVARQYASFDRWMNIMAFSTTFAIIISCLGLFGLAGINAVNRTKEIGIRKVMGAEVMSIFMMLNKQFIWLSLIAFALATPLAWYAMRRWLGSFQFHIDLTWYLFAAGMLLGLLVALMAVSYHAVKAARVNPADSLKYE</sequence>
<evidence type="ECO:0000256" key="2">
    <source>
        <dbReference type="ARBA" id="ARBA00022475"/>
    </source>
</evidence>
<keyword evidence="2" id="KW-1003">Cell membrane</keyword>
<feature type="transmembrane region" description="Helical" evidence="6">
    <location>
        <begin position="374"/>
        <end position="400"/>
    </location>
</feature>
<organism evidence="9 10">
    <name type="scientific">Ohtaekwangia kribbensis</name>
    <dbReference type="NCBI Taxonomy" id="688913"/>
    <lineage>
        <taxon>Bacteria</taxon>
        <taxon>Pseudomonadati</taxon>
        <taxon>Bacteroidota</taxon>
        <taxon>Cytophagia</taxon>
        <taxon>Cytophagales</taxon>
        <taxon>Fulvivirgaceae</taxon>
        <taxon>Ohtaekwangia</taxon>
    </lineage>
</organism>
<evidence type="ECO:0000259" key="7">
    <source>
        <dbReference type="Pfam" id="PF02687"/>
    </source>
</evidence>
<name>A0ABW3JYX0_9BACT</name>
<evidence type="ECO:0000256" key="1">
    <source>
        <dbReference type="ARBA" id="ARBA00004651"/>
    </source>
</evidence>
<accession>A0ABW3JYX0</accession>
<gene>
    <name evidence="9" type="ORF">ACFQ21_02830</name>
</gene>
<feature type="transmembrane region" description="Helical" evidence="6">
    <location>
        <begin position="852"/>
        <end position="875"/>
    </location>
</feature>
<dbReference type="PANTHER" id="PTHR30572:SF18">
    <property type="entry name" value="ABC-TYPE MACROLIDE FAMILY EXPORT SYSTEM PERMEASE COMPONENT 2"/>
    <property type="match status" value="1"/>
</dbReference>
<dbReference type="Pfam" id="PF12704">
    <property type="entry name" value="MacB_PCD"/>
    <property type="match status" value="1"/>
</dbReference>
<keyword evidence="4 6" id="KW-1133">Transmembrane helix</keyword>
<dbReference type="Pfam" id="PF02687">
    <property type="entry name" value="FtsX"/>
    <property type="match status" value="2"/>
</dbReference>
<dbReference type="NCBIfam" id="NF038404">
    <property type="entry name" value="perm_prefix_2"/>
    <property type="match status" value="1"/>
</dbReference>
<feature type="domain" description="ABC3 transporter permease C-terminal" evidence="7">
    <location>
        <begin position="770"/>
        <end position="882"/>
    </location>
</feature>
<feature type="transmembrane region" description="Helical" evidence="6">
    <location>
        <begin position="467"/>
        <end position="492"/>
    </location>
</feature>
<dbReference type="InterPro" id="IPR025857">
    <property type="entry name" value="MacB_PCD"/>
</dbReference>
<evidence type="ECO:0000256" key="4">
    <source>
        <dbReference type="ARBA" id="ARBA00022989"/>
    </source>
</evidence>
<evidence type="ECO:0000313" key="10">
    <source>
        <dbReference type="Proteomes" id="UP001597112"/>
    </source>
</evidence>
<feature type="transmembrane region" description="Helical" evidence="6">
    <location>
        <begin position="763"/>
        <end position="791"/>
    </location>
</feature>
<evidence type="ECO:0000259" key="8">
    <source>
        <dbReference type="Pfam" id="PF12704"/>
    </source>
</evidence>
<proteinExistence type="predicted"/>
<evidence type="ECO:0000256" key="3">
    <source>
        <dbReference type="ARBA" id="ARBA00022692"/>
    </source>
</evidence>
<dbReference type="InterPro" id="IPR003838">
    <property type="entry name" value="ABC3_permease_C"/>
</dbReference>
<reference evidence="10" key="1">
    <citation type="journal article" date="2019" name="Int. J. Syst. Evol. Microbiol.">
        <title>The Global Catalogue of Microorganisms (GCM) 10K type strain sequencing project: providing services to taxonomists for standard genome sequencing and annotation.</title>
        <authorList>
            <consortium name="The Broad Institute Genomics Platform"/>
            <consortium name="The Broad Institute Genome Sequencing Center for Infectious Disease"/>
            <person name="Wu L."/>
            <person name="Ma J."/>
        </authorList>
    </citation>
    <scope>NUCLEOTIDE SEQUENCE [LARGE SCALE GENOMIC DNA]</scope>
    <source>
        <strain evidence="10">CCUG 58938</strain>
    </source>
</reference>
<dbReference type="InterPro" id="IPR047699">
    <property type="entry name" value="Permease_put_prefix"/>
</dbReference>
<keyword evidence="3 6" id="KW-0812">Transmembrane</keyword>
<comment type="caution">
    <text evidence="9">The sequence shown here is derived from an EMBL/GenBank/DDBJ whole genome shotgun (WGS) entry which is preliminary data.</text>
</comment>
<dbReference type="InterPro" id="IPR050250">
    <property type="entry name" value="Macrolide_Exporter_MacB"/>
</dbReference>
<comment type="subcellular location">
    <subcellularLocation>
        <location evidence="1">Cell membrane</location>
        <topology evidence="1">Multi-pass membrane protein</topology>
    </subcellularLocation>
</comment>
<feature type="transmembrane region" description="Helical" evidence="6">
    <location>
        <begin position="421"/>
        <end position="447"/>
    </location>
</feature>